<evidence type="ECO:0000256" key="5">
    <source>
        <dbReference type="ARBA" id="ARBA00023033"/>
    </source>
</evidence>
<dbReference type="Proteomes" id="UP000185596">
    <property type="component" value="Unassembled WGS sequence"/>
</dbReference>
<dbReference type="AlphaFoldDB" id="A0A1Q8CT55"/>
<keyword evidence="5" id="KW-0503">Monooxygenase</keyword>
<keyword evidence="8" id="KW-1185">Reference proteome</keyword>
<comment type="cofactor">
    <cofactor evidence="1">
        <name>FAD</name>
        <dbReference type="ChEBI" id="CHEBI:57692"/>
    </cofactor>
</comment>
<dbReference type="STRING" id="1912961.BU204_11495"/>
<accession>A0A1Q8CT55</accession>
<dbReference type="PANTHER" id="PTHR13789:SF318">
    <property type="entry name" value="GERANYLGERANYL DIPHOSPHATE REDUCTASE"/>
    <property type="match status" value="1"/>
</dbReference>
<dbReference type="GO" id="GO:0004497">
    <property type="term" value="F:monooxygenase activity"/>
    <property type="evidence" value="ECO:0007669"/>
    <property type="project" value="UniProtKB-KW"/>
</dbReference>
<dbReference type="PANTHER" id="PTHR13789">
    <property type="entry name" value="MONOOXYGENASE"/>
    <property type="match status" value="1"/>
</dbReference>
<dbReference type="RefSeq" id="WP_075125593.1">
    <property type="nucleotide sequence ID" value="NZ_MSIE01000016.1"/>
</dbReference>
<keyword evidence="4" id="KW-0560">Oxidoreductase</keyword>
<sequence>MAMRSAVVVGGGIGGLATAAGLVRAGWDVRVLEQAPELSAVGAGISLWPNAFRALEVIGAADRLSAERLPEPGGVRDWRGRWLARLAGDAAVGDTSANAVVAHRAELLDALLAGVPDACRMTGTRVRGVRRDGTHPVVEYTTEGGEPGELAAELVVGADGVRSAVRTSVFAEAAPPRYARRTAWRLVLPMPCPVSGESWGPGSVFGMFPMQGERIYCYATATVPAGGRSADGELAELRRRFAGWHDPIPALLAAATPEAVLRNDLYELPPLRTYVRDGVALVGDAAHAMTPHLGQGGCQALEDAATLVRLVGATGDLEAALRRYDALRRPRTQALARRSHLVGEVVQAHSPLAAAARNLVVRLTPRSMFVRSLRGVFDWQPPADTDQTDRVIS</sequence>
<reference evidence="7 8" key="1">
    <citation type="submission" date="2016-12" db="EMBL/GenBank/DDBJ databases">
        <title>The draft genome sequence of Actinophytocola sp. 11-183.</title>
        <authorList>
            <person name="Wang W."/>
            <person name="Yuan L."/>
        </authorList>
    </citation>
    <scope>NUCLEOTIDE SEQUENCE [LARGE SCALE GENOMIC DNA]</scope>
    <source>
        <strain evidence="7 8">11-183</strain>
    </source>
</reference>
<dbReference type="PRINTS" id="PR00420">
    <property type="entry name" value="RNGMNOXGNASE"/>
</dbReference>
<dbReference type="InterPro" id="IPR002938">
    <property type="entry name" value="FAD-bd"/>
</dbReference>
<evidence type="ECO:0000313" key="8">
    <source>
        <dbReference type="Proteomes" id="UP000185596"/>
    </source>
</evidence>
<keyword evidence="2" id="KW-0285">Flavoprotein</keyword>
<proteinExistence type="predicted"/>
<evidence type="ECO:0000256" key="1">
    <source>
        <dbReference type="ARBA" id="ARBA00001974"/>
    </source>
</evidence>
<dbReference type="Gene3D" id="3.50.50.60">
    <property type="entry name" value="FAD/NAD(P)-binding domain"/>
    <property type="match status" value="1"/>
</dbReference>
<comment type="caution">
    <text evidence="7">The sequence shown here is derived from an EMBL/GenBank/DDBJ whole genome shotgun (WGS) entry which is preliminary data.</text>
</comment>
<evidence type="ECO:0000256" key="3">
    <source>
        <dbReference type="ARBA" id="ARBA00022827"/>
    </source>
</evidence>
<protein>
    <recommendedName>
        <fullName evidence="6">FAD-binding domain-containing protein</fullName>
    </recommendedName>
</protein>
<organism evidence="7 8">
    <name type="scientific">Actinophytocola xanthii</name>
    <dbReference type="NCBI Taxonomy" id="1912961"/>
    <lineage>
        <taxon>Bacteria</taxon>
        <taxon>Bacillati</taxon>
        <taxon>Actinomycetota</taxon>
        <taxon>Actinomycetes</taxon>
        <taxon>Pseudonocardiales</taxon>
        <taxon>Pseudonocardiaceae</taxon>
    </lineage>
</organism>
<gene>
    <name evidence="7" type="ORF">BU204_11495</name>
</gene>
<feature type="domain" description="FAD-binding" evidence="6">
    <location>
        <begin position="6"/>
        <end position="339"/>
    </location>
</feature>
<dbReference type="GO" id="GO:0071949">
    <property type="term" value="F:FAD binding"/>
    <property type="evidence" value="ECO:0007669"/>
    <property type="project" value="InterPro"/>
</dbReference>
<dbReference type="InterPro" id="IPR036188">
    <property type="entry name" value="FAD/NAD-bd_sf"/>
</dbReference>
<name>A0A1Q8CT55_9PSEU</name>
<dbReference type="SUPFAM" id="SSF51905">
    <property type="entry name" value="FAD/NAD(P)-binding domain"/>
    <property type="match status" value="1"/>
</dbReference>
<keyword evidence="3" id="KW-0274">FAD</keyword>
<evidence type="ECO:0000259" key="6">
    <source>
        <dbReference type="Pfam" id="PF01494"/>
    </source>
</evidence>
<dbReference type="InterPro" id="IPR050493">
    <property type="entry name" value="FAD-dep_Monooxygenase_BioMet"/>
</dbReference>
<dbReference type="EMBL" id="MSIE01000016">
    <property type="protein sequence ID" value="OLF17542.1"/>
    <property type="molecule type" value="Genomic_DNA"/>
</dbReference>
<evidence type="ECO:0000256" key="4">
    <source>
        <dbReference type="ARBA" id="ARBA00023002"/>
    </source>
</evidence>
<dbReference type="Pfam" id="PF01494">
    <property type="entry name" value="FAD_binding_3"/>
    <property type="match status" value="1"/>
</dbReference>
<evidence type="ECO:0000313" key="7">
    <source>
        <dbReference type="EMBL" id="OLF17542.1"/>
    </source>
</evidence>
<evidence type="ECO:0000256" key="2">
    <source>
        <dbReference type="ARBA" id="ARBA00022630"/>
    </source>
</evidence>